<reference evidence="2" key="1">
    <citation type="submission" date="2022-09" db="EMBL/GenBank/DDBJ databases">
        <title>Fusarium specimens isolated from Avocado Roots.</title>
        <authorList>
            <person name="Stajich J."/>
            <person name="Roper C."/>
            <person name="Heimlech-Rivalta G."/>
        </authorList>
    </citation>
    <scope>NUCLEOTIDE SEQUENCE</scope>
    <source>
        <strain evidence="2">CF00136</strain>
    </source>
</reference>
<name>A0A9W8RTD5_9HYPO</name>
<dbReference type="AlphaFoldDB" id="A0A9W8RTD5"/>
<dbReference type="InterPro" id="IPR000182">
    <property type="entry name" value="GNAT_dom"/>
</dbReference>
<protein>
    <recommendedName>
        <fullName evidence="1">N-acetyltransferase domain-containing protein</fullName>
    </recommendedName>
</protein>
<dbReference type="Gene3D" id="3.40.630.30">
    <property type="match status" value="1"/>
</dbReference>
<dbReference type="OrthoDB" id="432010at2759"/>
<accession>A0A9W8RTD5</accession>
<gene>
    <name evidence="2" type="ORF">NW762_011066</name>
</gene>
<evidence type="ECO:0000313" key="2">
    <source>
        <dbReference type="EMBL" id="KAJ4252465.1"/>
    </source>
</evidence>
<comment type="caution">
    <text evidence="2">The sequence shown here is derived from an EMBL/GenBank/DDBJ whole genome shotgun (WGS) entry which is preliminary data.</text>
</comment>
<evidence type="ECO:0000313" key="3">
    <source>
        <dbReference type="Proteomes" id="UP001152049"/>
    </source>
</evidence>
<dbReference type="PANTHER" id="PTHR42791:SF2">
    <property type="entry name" value="N-ACETYLTRANSFERASE DOMAIN-CONTAINING PROTEIN"/>
    <property type="match status" value="1"/>
</dbReference>
<proteinExistence type="predicted"/>
<dbReference type="PANTHER" id="PTHR42791">
    <property type="entry name" value="GNAT FAMILY ACETYLTRANSFERASE"/>
    <property type="match status" value="1"/>
</dbReference>
<dbReference type="SUPFAM" id="SSF55729">
    <property type="entry name" value="Acyl-CoA N-acyltransferases (Nat)"/>
    <property type="match status" value="1"/>
</dbReference>
<dbReference type="GO" id="GO:0016747">
    <property type="term" value="F:acyltransferase activity, transferring groups other than amino-acyl groups"/>
    <property type="evidence" value="ECO:0007669"/>
    <property type="project" value="InterPro"/>
</dbReference>
<dbReference type="Pfam" id="PF13673">
    <property type="entry name" value="Acetyltransf_10"/>
    <property type="match status" value="1"/>
</dbReference>
<dbReference type="Proteomes" id="UP001152049">
    <property type="component" value="Unassembled WGS sequence"/>
</dbReference>
<feature type="domain" description="N-acetyltransferase" evidence="1">
    <location>
        <begin position="155"/>
        <end position="211"/>
    </location>
</feature>
<dbReference type="EMBL" id="JAOQAZ010000026">
    <property type="protein sequence ID" value="KAJ4252465.1"/>
    <property type="molecule type" value="Genomic_DNA"/>
</dbReference>
<dbReference type="InterPro" id="IPR052523">
    <property type="entry name" value="Trichothecene_AcTrans"/>
</dbReference>
<organism evidence="2 3">
    <name type="scientific">Fusarium torreyae</name>
    <dbReference type="NCBI Taxonomy" id="1237075"/>
    <lineage>
        <taxon>Eukaryota</taxon>
        <taxon>Fungi</taxon>
        <taxon>Dikarya</taxon>
        <taxon>Ascomycota</taxon>
        <taxon>Pezizomycotina</taxon>
        <taxon>Sordariomycetes</taxon>
        <taxon>Hypocreomycetidae</taxon>
        <taxon>Hypocreales</taxon>
        <taxon>Nectriaceae</taxon>
        <taxon>Fusarium</taxon>
    </lineage>
</organism>
<dbReference type="InterPro" id="IPR016181">
    <property type="entry name" value="Acyl_CoA_acyltransferase"/>
</dbReference>
<keyword evidence="3" id="KW-1185">Reference proteome</keyword>
<evidence type="ECO:0000259" key="1">
    <source>
        <dbReference type="Pfam" id="PF13673"/>
    </source>
</evidence>
<sequence length="231" mass="26211">MSQTQGTTAKYRIRPATFFDVPAVSRLYAASFATEPIIDFMFPTRRQDPLSFYTWTCRRFQSRYWTLGYSLTVVVDEHNHPVAFSWWKRPYASLSVFQRYLSPSAWIGSLVNAVIGITNYLFPIHGSNADNAKAFERALAVTEPQVLNTPRRQGAQYLSLLGVDPVLQGEGLGKMLLEDGLRSVDQEGSASWLISLAGLERFYSRYGFMETLKIKVDGLQDWKGGMVMVRE</sequence>